<sequence>MNRFIEPGPDFRELFLSFEHTAFRLETRDHYGAPYEQESLRRFLADEPDDLPWLRSWLDMIREATAAGRLFSRVRVVSTPLTDYSRFGVWCSRFTTGAGEDIRYLERGRAEDSGLPRHDYWLFDSRTLLKMHFDDSSVFLGGQIIEDPQEVVRHNHWRDVARHHAVEREDFAAEQRLQRV</sequence>
<evidence type="ECO:0000313" key="3">
    <source>
        <dbReference type="Proteomes" id="UP000003779"/>
    </source>
</evidence>
<dbReference type="RefSeq" id="WP_014908190.1">
    <property type="nucleotide sequence ID" value="NC_018524.1"/>
</dbReference>
<dbReference type="HOGENOM" id="CLU_097170_0_0_11"/>
<dbReference type="Pfam" id="PF21806">
    <property type="entry name" value="DUF6879"/>
    <property type="match status" value="1"/>
</dbReference>
<feature type="domain" description="DUF6879" evidence="1">
    <location>
        <begin position="10"/>
        <end position="172"/>
    </location>
</feature>
<dbReference type="STRING" id="1205910.B005_2159"/>
<name>J7KYW9_NOCAA</name>
<protein>
    <recommendedName>
        <fullName evidence="1">DUF6879 domain-containing protein</fullName>
    </recommendedName>
</protein>
<reference evidence="2 3" key="1">
    <citation type="journal article" date="2012" name="J. Bacteriol.">
        <title>Whole-Genome Sequence of Nocardiopsis alba Strain ATCC BAA-2165, Associated with Honeybees.</title>
        <authorList>
            <person name="Qiao J."/>
            <person name="Chen L."/>
            <person name="Li Y."/>
            <person name="Wang J."/>
            <person name="Zhang W."/>
            <person name="Chen S."/>
        </authorList>
    </citation>
    <scope>NUCLEOTIDE SEQUENCE [LARGE SCALE GENOMIC DNA]</scope>
    <source>
        <strain evidence="3">ATCC BAA-2165 / BE74</strain>
    </source>
</reference>
<evidence type="ECO:0000259" key="1">
    <source>
        <dbReference type="Pfam" id="PF21806"/>
    </source>
</evidence>
<reference evidence="3" key="2">
    <citation type="submission" date="2012-08" db="EMBL/GenBank/DDBJ databases">
        <title>Whole-genome sequence of Nocardiopsis alba strain ATCC BAA-2165 associated with honeybees.</title>
        <authorList>
            <person name="Qiao J."/>
            <person name="Chen L."/>
            <person name="Li Y."/>
            <person name="Wang J."/>
            <person name="Zhang W."/>
            <person name="Chen S."/>
        </authorList>
    </citation>
    <scope>NUCLEOTIDE SEQUENCE [LARGE SCALE GENOMIC DNA]</scope>
    <source>
        <strain evidence="3">ATCC BAA-2165 / BE74</strain>
    </source>
</reference>
<dbReference type="PATRIC" id="fig|1205910.3.peg.2038"/>
<dbReference type="AlphaFoldDB" id="J7KYW9"/>
<dbReference type="InterPro" id="IPR049244">
    <property type="entry name" value="DUF6879"/>
</dbReference>
<dbReference type="Proteomes" id="UP000003779">
    <property type="component" value="Chromosome"/>
</dbReference>
<gene>
    <name evidence="2" type="ordered locus">B005_2159</name>
</gene>
<accession>J7KYW9</accession>
<dbReference type="eggNOG" id="ENOG5033032">
    <property type="taxonomic scope" value="Bacteria"/>
</dbReference>
<dbReference type="KEGG" id="nal:B005_2159"/>
<dbReference type="EMBL" id="CP003788">
    <property type="protein sequence ID" value="AFR05721.1"/>
    <property type="molecule type" value="Genomic_DNA"/>
</dbReference>
<dbReference type="OrthoDB" id="3821358at2"/>
<proteinExistence type="predicted"/>
<organism evidence="2 3">
    <name type="scientific">Nocardiopsis alba (strain ATCC BAA-2165 / BE74)</name>
    <dbReference type="NCBI Taxonomy" id="1205910"/>
    <lineage>
        <taxon>Bacteria</taxon>
        <taxon>Bacillati</taxon>
        <taxon>Actinomycetota</taxon>
        <taxon>Actinomycetes</taxon>
        <taxon>Streptosporangiales</taxon>
        <taxon>Nocardiopsidaceae</taxon>
        <taxon>Nocardiopsis</taxon>
    </lineage>
</organism>
<evidence type="ECO:0000313" key="2">
    <source>
        <dbReference type="EMBL" id="AFR05721.1"/>
    </source>
</evidence>